<evidence type="ECO:0008006" key="3">
    <source>
        <dbReference type="Google" id="ProtNLM"/>
    </source>
</evidence>
<sequence length="208" mass="24086">MDNLNYDKAKQICLNYEFITEFIKVSLIEKNPQIDRRLCFRCGSPNHLASYFECSARTVKCRKCDKFGHYEKYCNPKLFKHKLKGKNRYTISHLNKKLTVYINDTAVNIVVDTGSEWHTIKQTGSYDGICRYDNEKVKHQFEIVPNSIPILGLDLIKKLQINLNDVFRIINLVQTEPDISNKSTDTCLNSVCKPDDSIIPKYPISNTI</sequence>
<dbReference type="Proteomes" id="UP000078046">
    <property type="component" value="Unassembled WGS sequence"/>
</dbReference>
<evidence type="ECO:0000313" key="2">
    <source>
        <dbReference type="Proteomes" id="UP000078046"/>
    </source>
</evidence>
<feature type="non-terminal residue" evidence="1">
    <location>
        <position position="208"/>
    </location>
</feature>
<dbReference type="OrthoDB" id="8195376at2759"/>
<evidence type="ECO:0000313" key="1">
    <source>
        <dbReference type="EMBL" id="OAF63905.1"/>
    </source>
</evidence>
<comment type="caution">
    <text evidence="1">The sequence shown here is derived from an EMBL/GenBank/DDBJ whole genome shotgun (WGS) entry which is preliminary data.</text>
</comment>
<dbReference type="InterPro" id="IPR036875">
    <property type="entry name" value="Znf_CCHC_sf"/>
</dbReference>
<dbReference type="InterPro" id="IPR021109">
    <property type="entry name" value="Peptidase_aspartic_dom_sf"/>
</dbReference>
<gene>
    <name evidence="1" type="ORF">A3Q56_08392</name>
</gene>
<proteinExistence type="predicted"/>
<reference evidence="1 2" key="1">
    <citation type="submission" date="2016-04" db="EMBL/GenBank/DDBJ databases">
        <title>The genome of Intoshia linei affirms orthonectids as highly simplified spiralians.</title>
        <authorList>
            <person name="Mikhailov K.V."/>
            <person name="Slusarev G.S."/>
            <person name="Nikitin M.A."/>
            <person name="Logacheva M.D."/>
            <person name="Penin A."/>
            <person name="Aleoshin V."/>
            <person name="Panchin Y.V."/>
        </authorList>
    </citation>
    <scope>NUCLEOTIDE SEQUENCE [LARGE SCALE GENOMIC DNA]</scope>
    <source>
        <strain evidence="1">Intl2013</strain>
        <tissue evidence="1">Whole animal</tissue>
    </source>
</reference>
<organism evidence="1 2">
    <name type="scientific">Intoshia linei</name>
    <dbReference type="NCBI Taxonomy" id="1819745"/>
    <lineage>
        <taxon>Eukaryota</taxon>
        <taxon>Metazoa</taxon>
        <taxon>Spiralia</taxon>
        <taxon>Lophotrochozoa</taxon>
        <taxon>Mesozoa</taxon>
        <taxon>Orthonectida</taxon>
        <taxon>Rhopaluridae</taxon>
        <taxon>Intoshia</taxon>
    </lineage>
</organism>
<dbReference type="EMBL" id="LWCA01002380">
    <property type="protein sequence ID" value="OAF63905.1"/>
    <property type="molecule type" value="Genomic_DNA"/>
</dbReference>
<keyword evidence="2" id="KW-1185">Reference proteome</keyword>
<dbReference type="SUPFAM" id="SSF57756">
    <property type="entry name" value="Retrovirus zinc finger-like domains"/>
    <property type="match status" value="1"/>
</dbReference>
<dbReference type="GO" id="GO:0008270">
    <property type="term" value="F:zinc ion binding"/>
    <property type="evidence" value="ECO:0007669"/>
    <property type="project" value="InterPro"/>
</dbReference>
<dbReference type="GO" id="GO:0003676">
    <property type="term" value="F:nucleic acid binding"/>
    <property type="evidence" value="ECO:0007669"/>
    <property type="project" value="InterPro"/>
</dbReference>
<protein>
    <recommendedName>
        <fullName evidence="3">CCHC-type domain-containing protein</fullName>
    </recommendedName>
</protein>
<dbReference type="Gene3D" id="4.10.60.10">
    <property type="entry name" value="Zinc finger, CCHC-type"/>
    <property type="match status" value="1"/>
</dbReference>
<dbReference type="SUPFAM" id="SSF50630">
    <property type="entry name" value="Acid proteases"/>
    <property type="match status" value="1"/>
</dbReference>
<dbReference type="AlphaFoldDB" id="A0A177APH2"/>
<accession>A0A177APH2</accession>
<name>A0A177APH2_9BILA</name>